<dbReference type="AlphaFoldDB" id="X0HQY8"/>
<reference evidence="2" key="2">
    <citation type="submission" date="2014-03" db="EMBL/GenBank/DDBJ databases">
        <title>The Genome Annotation of Fusarium oxysporum PHW808.</title>
        <authorList>
            <consortium name="The Broad Institute Genomics Platform"/>
            <person name="Ma L.-J."/>
            <person name="Corby-Kistler H."/>
            <person name="Broz K."/>
            <person name="Gale L.R."/>
            <person name="Jonkers W."/>
            <person name="O'Donnell K."/>
            <person name="Ploetz R."/>
            <person name="Steinberg C."/>
            <person name="Schwartz D.C."/>
            <person name="VanEtten H."/>
            <person name="Zhou S."/>
            <person name="Young S.K."/>
            <person name="Zeng Q."/>
            <person name="Gargeya S."/>
            <person name="Fitzgerald M."/>
            <person name="Abouelleil A."/>
            <person name="Alvarado L."/>
            <person name="Chapman S.B."/>
            <person name="Gainer-Dewar J."/>
            <person name="Goldberg J."/>
            <person name="Griggs A."/>
            <person name="Gujja S."/>
            <person name="Hansen M."/>
            <person name="Howarth C."/>
            <person name="Imamovic A."/>
            <person name="Ireland A."/>
            <person name="Larimer J."/>
            <person name="McCowan C."/>
            <person name="Murphy C."/>
            <person name="Pearson M."/>
            <person name="Poon T.W."/>
            <person name="Priest M."/>
            <person name="Roberts A."/>
            <person name="Saif S."/>
            <person name="Shea T."/>
            <person name="Sykes S."/>
            <person name="Wortman J."/>
            <person name="Nusbaum C."/>
            <person name="Birren B."/>
        </authorList>
    </citation>
    <scope>NUCLEOTIDE SEQUENCE</scope>
    <source>
        <strain evidence="2">54008</strain>
    </source>
</reference>
<proteinExistence type="predicted"/>
<sequence>MSPAAHMLTTSRPLLAAGVSTLVGIPWTSLTINGGSDHLCLPLLPLLTLIPFLALFLITSCSRSLTAKQPDDYQRDYSRKWSAPKPCIFSRTLQCPTSTKSSRKAETHALGGRARCAQGTARQSPIHQAQIL</sequence>
<evidence type="ECO:0000256" key="1">
    <source>
        <dbReference type="SAM" id="Phobius"/>
    </source>
</evidence>
<dbReference type="EMBL" id="KK034951">
    <property type="protein sequence ID" value="EXL63644.1"/>
    <property type="molecule type" value="Genomic_DNA"/>
</dbReference>
<reference evidence="2" key="1">
    <citation type="submission" date="2011-11" db="EMBL/GenBank/DDBJ databases">
        <title>The Genome Sequence of Fusarium oxysporum PHW808.</title>
        <authorList>
            <consortium name="The Broad Institute Genome Sequencing Platform"/>
            <person name="Ma L.-J."/>
            <person name="Gale L.R."/>
            <person name="Schwartz D.C."/>
            <person name="Zhou S."/>
            <person name="Corby-Kistler H."/>
            <person name="Young S.K."/>
            <person name="Zeng Q."/>
            <person name="Gargeya S."/>
            <person name="Fitzgerald M."/>
            <person name="Haas B."/>
            <person name="Abouelleil A."/>
            <person name="Alvarado L."/>
            <person name="Arachchi H.M."/>
            <person name="Berlin A."/>
            <person name="Brown A."/>
            <person name="Chapman S.B."/>
            <person name="Chen Z."/>
            <person name="Dunbar C."/>
            <person name="Freedman E."/>
            <person name="Gearin G."/>
            <person name="Goldberg J."/>
            <person name="Griggs A."/>
            <person name="Gujja S."/>
            <person name="Heiman D."/>
            <person name="Howarth C."/>
            <person name="Larson L."/>
            <person name="Lui A."/>
            <person name="MacDonald P.J.P."/>
            <person name="Montmayeur A."/>
            <person name="Murphy C."/>
            <person name="Neiman D."/>
            <person name="Pearson M."/>
            <person name="Priest M."/>
            <person name="Roberts A."/>
            <person name="Saif S."/>
            <person name="Shea T."/>
            <person name="Shenoy N."/>
            <person name="Sisk P."/>
            <person name="Stolte C."/>
            <person name="Sykes S."/>
            <person name="Wortman J."/>
            <person name="Nusbaum C."/>
            <person name="Birren B."/>
        </authorList>
    </citation>
    <scope>NUCLEOTIDE SEQUENCE [LARGE SCALE GENOMIC DNA]</scope>
    <source>
        <strain evidence="2">54008</strain>
    </source>
</reference>
<gene>
    <name evidence="2" type="ORF">FOPG_20082</name>
</gene>
<accession>X0HQY8</accession>
<keyword evidence="1" id="KW-0812">Transmembrane</keyword>
<feature type="transmembrane region" description="Helical" evidence="1">
    <location>
        <begin position="41"/>
        <end position="59"/>
    </location>
</feature>
<dbReference type="EMBL" id="KK034951">
    <property type="protein sequence ID" value="EXL63645.1"/>
    <property type="molecule type" value="Genomic_DNA"/>
</dbReference>
<dbReference type="HOGENOM" id="CLU_1917166_0_0_1"/>
<organism evidence="2">
    <name type="scientific">Fusarium oxysporum f. sp. conglutinans race 2 54008</name>
    <dbReference type="NCBI Taxonomy" id="1089457"/>
    <lineage>
        <taxon>Eukaryota</taxon>
        <taxon>Fungi</taxon>
        <taxon>Dikarya</taxon>
        <taxon>Ascomycota</taxon>
        <taxon>Pezizomycotina</taxon>
        <taxon>Sordariomycetes</taxon>
        <taxon>Hypocreomycetidae</taxon>
        <taxon>Hypocreales</taxon>
        <taxon>Nectriaceae</taxon>
        <taxon>Fusarium</taxon>
        <taxon>Fusarium oxysporum species complex</taxon>
    </lineage>
</organism>
<keyword evidence="1" id="KW-0472">Membrane</keyword>
<evidence type="ECO:0000313" key="2">
    <source>
        <dbReference type="EMBL" id="EXL63644.1"/>
    </source>
</evidence>
<keyword evidence="1" id="KW-1133">Transmembrane helix</keyword>
<name>X0HQY8_FUSOX</name>
<dbReference type="Proteomes" id="UP000030676">
    <property type="component" value="Unassembled WGS sequence"/>
</dbReference>
<protein>
    <submittedName>
        <fullName evidence="2">Uncharacterized protein</fullName>
    </submittedName>
</protein>